<protein>
    <submittedName>
        <fullName evidence="6">INO80 complex subunit C</fullName>
    </submittedName>
</protein>
<evidence type="ECO:0000313" key="6">
    <source>
        <dbReference type="EMBL" id="KYN10563.1"/>
    </source>
</evidence>
<dbReference type="Pfam" id="PF08265">
    <property type="entry name" value="YL1_C"/>
    <property type="match status" value="1"/>
</dbReference>
<dbReference type="GO" id="GO:0006338">
    <property type="term" value="P:chromatin remodeling"/>
    <property type="evidence" value="ECO:0007669"/>
    <property type="project" value="InterPro"/>
</dbReference>
<dbReference type="STRING" id="471704.A0A195DCF2"/>
<accession>A0A195DCF2</accession>
<gene>
    <name evidence="6" type="ORF">ALC57_17168</name>
</gene>
<dbReference type="PANTHER" id="PTHR31200">
    <property type="entry name" value="INO80 COMPLEX SUBUNIT C"/>
    <property type="match status" value="1"/>
</dbReference>
<evidence type="ECO:0000256" key="2">
    <source>
        <dbReference type="ARBA" id="ARBA00023015"/>
    </source>
</evidence>
<dbReference type="Proteomes" id="UP000078492">
    <property type="component" value="Unassembled WGS sequence"/>
</dbReference>
<evidence type="ECO:0000259" key="5">
    <source>
        <dbReference type="SMART" id="SM00993"/>
    </source>
</evidence>
<dbReference type="InterPro" id="IPR029525">
    <property type="entry name" value="INO80C/Ies6"/>
</dbReference>
<keyword evidence="2" id="KW-0805">Transcription regulation</keyword>
<evidence type="ECO:0000313" key="7">
    <source>
        <dbReference type="Proteomes" id="UP000078492"/>
    </source>
</evidence>
<dbReference type="AlphaFoldDB" id="A0A195DCF2"/>
<keyword evidence="4" id="KW-0539">Nucleus</keyword>
<sequence>IFTFNPVSKACATFSAINSSVSPKTFRRSEWPRITQGMPLSRSIAGLISPVNAPLATLYVFCALTLTLPGTMEVTYVRYIAGTPTTTSINYKKYNIILSIKNRLRYREMASEEIYNREANKKLQPIFKNRSFQQKFRQTSTTGKKRTWRSLKQVLAQERSLPWPTAIKHCMRRYLNLFSDSSINAPPSFKPAKKYSDISGLPARYTDPQTKLYYATAEEFATVRSLPMDITAGYLALRGASSIVG</sequence>
<feature type="domain" description="Vps72/YL1 C-terminal" evidence="5">
    <location>
        <begin position="194"/>
        <end position="223"/>
    </location>
</feature>
<organism evidence="6 7">
    <name type="scientific">Trachymyrmex cornetzi</name>
    <dbReference type="NCBI Taxonomy" id="471704"/>
    <lineage>
        <taxon>Eukaryota</taxon>
        <taxon>Metazoa</taxon>
        <taxon>Ecdysozoa</taxon>
        <taxon>Arthropoda</taxon>
        <taxon>Hexapoda</taxon>
        <taxon>Insecta</taxon>
        <taxon>Pterygota</taxon>
        <taxon>Neoptera</taxon>
        <taxon>Endopterygota</taxon>
        <taxon>Hymenoptera</taxon>
        <taxon>Apocrita</taxon>
        <taxon>Aculeata</taxon>
        <taxon>Formicoidea</taxon>
        <taxon>Formicidae</taxon>
        <taxon>Myrmicinae</taxon>
        <taxon>Trachymyrmex</taxon>
    </lineage>
</organism>
<feature type="non-terminal residue" evidence="6">
    <location>
        <position position="1"/>
    </location>
</feature>
<dbReference type="InterPro" id="IPR013272">
    <property type="entry name" value="Vps72/YL1_C"/>
</dbReference>
<keyword evidence="3" id="KW-0804">Transcription</keyword>
<evidence type="ECO:0000256" key="4">
    <source>
        <dbReference type="ARBA" id="ARBA00023242"/>
    </source>
</evidence>
<comment type="subcellular location">
    <subcellularLocation>
        <location evidence="1">Nucleus</location>
    </subcellularLocation>
</comment>
<reference evidence="6 7" key="1">
    <citation type="submission" date="2015-09" db="EMBL/GenBank/DDBJ databases">
        <title>Trachymyrmex cornetzi WGS genome.</title>
        <authorList>
            <person name="Nygaard S."/>
            <person name="Hu H."/>
            <person name="Boomsma J."/>
            <person name="Zhang G."/>
        </authorList>
    </citation>
    <scope>NUCLEOTIDE SEQUENCE [LARGE SCALE GENOMIC DNA]</scope>
    <source>
        <strain evidence="6">Tcor2-1</strain>
        <tissue evidence="6">Whole body</tissue>
    </source>
</reference>
<evidence type="ECO:0000256" key="1">
    <source>
        <dbReference type="ARBA" id="ARBA00004123"/>
    </source>
</evidence>
<proteinExistence type="predicted"/>
<keyword evidence="7" id="KW-1185">Reference proteome</keyword>
<dbReference type="GO" id="GO:0031011">
    <property type="term" value="C:Ino80 complex"/>
    <property type="evidence" value="ECO:0007669"/>
    <property type="project" value="InterPro"/>
</dbReference>
<name>A0A195DCF2_9HYME</name>
<dbReference type="PANTHER" id="PTHR31200:SF1">
    <property type="entry name" value="INO80 COMPLEX SUBUNIT C"/>
    <property type="match status" value="1"/>
</dbReference>
<evidence type="ECO:0000256" key="3">
    <source>
        <dbReference type="ARBA" id="ARBA00023163"/>
    </source>
</evidence>
<dbReference type="SMART" id="SM00993">
    <property type="entry name" value="YL1_C"/>
    <property type="match status" value="1"/>
</dbReference>
<dbReference type="EMBL" id="KQ980989">
    <property type="protein sequence ID" value="KYN10563.1"/>
    <property type="molecule type" value="Genomic_DNA"/>
</dbReference>